<dbReference type="GO" id="GO:0006508">
    <property type="term" value="P:proteolysis"/>
    <property type="evidence" value="ECO:0007669"/>
    <property type="project" value="UniProtKB-KW"/>
</dbReference>
<evidence type="ECO:0000256" key="1">
    <source>
        <dbReference type="ARBA" id="ARBA00022670"/>
    </source>
</evidence>
<comment type="caution">
    <text evidence="5">The sequence shown here is derived from an EMBL/GenBank/DDBJ whole genome shotgun (WGS) entry which is preliminary data.</text>
</comment>
<name>A0A1F6CIR2_HANXR</name>
<accession>A0A1F6CIR2</accession>
<evidence type="ECO:0000313" key="5">
    <source>
        <dbReference type="EMBL" id="OGG48870.1"/>
    </source>
</evidence>
<dbReference type="GO" id="GO:0004252">
    <property type="term" value="F:serine-type endopeptidase activity"/>
    <property type="evidence" value="ECO:0007669"/>
    <property type="project" value="InterPro"/>
</dbReference>
<dbReference type="PANTHER" id="PTHR43343">
    <property type="entry name" value="PEPTIDASE S12"/>
    <property type="match status" value="1"/>
</dbReference>
<dbReference type="Proteomes" id="UP000178606">
    <property type="component" value="Unassembled WGS sequence"/>
</dbReference>
<dbReference type="PRINTS" id="PR00834">
    <property type="entry name" value="PROTEASES2C"/>
</dbReference>
<evidence type="ECO:0000313" key="6">
    <source>
        <dbReference type="Proteomes" id="UP000178606"/>
    </source>
</evidence>
<dbReference type="InterPro" id="IPR009003">
    <property type="entry name" value="Peptidase_S1_PA"/>
</dbReference>
<evidence type="ECO:0000259" key="4">
    <source>
        <dbReference type="SMART" id="SM00228"/>
    </source>
</evidence>
<gene>
    <name evidence="5" type="ORF">A3F84_28150</name>
</gene>
<feature type="region of interest" description="Disordered" evidence="3">
    <location>
        <begin position="357"/>
        <end position="435"/>
    </location>
</feature>
<proteinExistence type="predicted"/>
<dbReference type="PANTHER" id="PTHR43343:SF3">
    <property type="entry name" value="PROTEASE DO-LIKE 8, CHLOROPLASTIC"/>
    <property type="match status" value="1"/>
</dbReference>
<evidence type="ECO:0000256" key="2">
    <source>
        <dbReference type="ARBA" id="ARBA00022801"/>
    </source>
</evidence>
<keyword evidence="1" id="KW-0645">Protease</keyword>
<dbReference type="InterPro" id="IPR036034">
    <property type="entry name" value="PDZ_sf"/>
</dbReference>
<dbReference type="InterPro" id="IPR051201">
    <property type="entry name" value="Chloro_Bact_Ser_Proteases"/>
</dbReference>
<sequence>MSSLLLLLLVQDPDLDNVLEYQKRMEEFCERVSKAYVFIGGGSGVVISPDGWMLTNHHVAGETGAEWNVNLTGGKAYKADVIGHDPTGDVSLLKIRDATELPFLELGSSDDLEIGQFVVAVGNPFGLGNGNWDPTVTFGVISAIHRYQDWYMDCIHTDTHINPGNSGGPLITMEGKIIGINGRGGFMRRRTRVSSGIGLAISSSQIQRYLPSMKAGGRVYHGIIEGITIAEGGFDEYENSGVYGEGILVAGVDTPSRADDAGLLPGDILHEIGGYPCYNVNRYHGIVGSHPVGSKVKVKYRRLEDGAWKEHEGETVLGDPAKALEGEHAYRAVLYGFGPAYEQAGDGIRINSVAEKGPAEAAGMRGGSGRARRGGRRANRGIRRLRQVADGQQAQGRRRDEAESIPVLSPQSSVFSPQYSVLGPQSGSEGSETED</sequence>
<dbReference type="EMBL" id="MFKF01000242">
    <property type="protein sequence ID" value="OGG48870.1"/>
    <property type="molecule type" value="Genomic_DNA"/>
</dbReference>
<feature type="compositionally biased region" description="Basic residues" evidence="3">
    <location>
        <begin position="370"/>
        <end position="386"/>
    </location>
</feature>
<dbReference type="Gene3D" id="2.40.10.120">
    <property type="match status" value="1"/>
</dbReference>
<protein>
    <recommendedName>
        <fullName evidence="4">PDZ domain-containing protein</fullName>
    </recommendedName>
</protein>
<keyword evidence="2" id="KW-0378">Hydrolase</keyword>
<feature type="compositionally biased region" description="Polar residues" evidence="3">
    <location>
        <begin position="409"/>
        <end position="435"/>
    </location>
</feature>
<dbReference type="InterPro" id="IPR001940">
    <property type="entry name" value="Peptidase_S1C"/>
</dbReference>
<dbReference type="Pfam" id="PF13365">
    <property type="entry name" value="Trypsin_2"/>
    <property type="match status" value="1"/>
</dbReference>
<evidence type="ECO:0000256" key="3">
    <source>
        <dbReference type="SAM" id="MobiDB-lite"/>
    </source>
</evidence>
<dbReference type="SUPFAM" id="SSF50156">
    <property type="entry name" value="PDZ domain-like"/>
    <property type="match status" value="1"/>
</dbReference>
<dbReference type="InterPro" id="IPR001478">
    <property type="entry name" value="PDZ"/>
</dbReference>
<dbReference type="SUPFAM" id="SSF50494">
    <property type="entry name" value="Trypsin-like serine proteases"/>
    <property type="match status" value="1"/>
</dbReference>
<dbReference type="SMART" id="SM00228">
    <property type="entry name" value="PDZ"/>
    <property type="match status" value="1"/>
</dbReference>
<dbReference type="AlphaFoldDB" id="A0A1F6CIR2"/>
<dbReference type="Gene3D" id="2.30.42.10">
    <property type="match status" value="1"/>
</dbReference>
<organism evidence="5 6">
    <name type="scientific">Handelsmanbacteria sp. (strain RIFCSPLOWO2_12_FULL_64_10)</name>
    <dbReference type="NCBI Taxonomy" id="1817868"/>
    <lineage>
        <taxon>Bacteria</taxon>
        <taxon>Candidatus Handelsmaniibacteriota</taxon>
    </lineage>
</organism>
<reference evidence="5 6" key="1">
    <citation type="journal article" date="2016" name="Nat. Commun.">
        <title>Thousands of microbial genomes shed light on interconnected biogeochemical processes in an aquifer system.</title>
        <authorList>
            <person name="Anantharaman K."/>
            <person name="Brown C.T."/>
            <person name="Hug L.A."/>
            <person name="Sharon I."/>
            <person name="Castelle C.J."/>
            <person name="Probst A.J."/>
            <person name="Thomas B.C."/>
            <person name="Singh A."/>
            <person name="Wilkins M.J."/>
            <person name="Karaoz U."/>
            <person name="Brodie E.L."/>
            <person name="Williams K.H."/>
            <person name="Hubbard S.S."/>
            <person name="Banfield J.F."/>
        </authorList>
    </citation>
    <scope>NUCLEOTIDE SEQUENCE [LARGE SCALE GENOMIC DNA]</scope>
    <source>
        <strain evidence="6">RIFCSPLOWO2_12_FULL_64_10</strain>
    </source>
</reference>
<feature type="domain" description="PDZ" evidence="4">
    <location>
        <begin position="223"/>
        <end position="304"/>
    </location>
</feature>